<reference evidence="1 2" key="1">
    <citation type="submission" date="2024-05" db="EMBL/GenBank/DDBJ databases">
        <authorList>
            <person name="De Oliveira J.P."/>
            <person name="Noriler S.A."/>
            <person name="De Oliveira A.G."/>
            <person name="Sipoli D.S."/>
        </authorList>
    </citation>
    <scope>NUCLEOTIDE SEQUENCE [LARGE SCALE GENOMIC DNA]</scope>
    <source>
        <strain evidence="1 2">LABIM186</strain>
    </source>
</reference>
<name>A0ABV0H0T2_9NEIS</name>
<accession>A0ABV0H0T2</accession>
<gene>
    <name evidence="1" type="ORF">ABH309_04265</name>
</gene>
<comment type="caution">
    <text evidence="1">The sequence shown here is derived from an EMBL/GenBank/DDBJ whole genome shotgun (WGS) entry which is preliminary data.</text>
</comment>
<protein>
    <recommendedName>
        <fullName evidence="3">TIR domain-containing protein</fullName>
    </recommendedName>
</protein>
<dbReference type="RefSeq" id="WP_347779570.1">
    <property type="nucleotide sequence ID" value="NZ_JBDQQU010000004.1"/>
</dbReference>
<keyword evidence="2" id="KW-1185">Reference proteome</keyword>
<evidence type="ECO:0008006" key="3">
    <source>
        <dbReference type="Google" id="ProtNLM"/>
    </source>
</evidence>
<evidence type="ECO:0000313" key="1">
    <source>
        <dbReference type="EMBL" id="MEO3953660.1"/>
    </source>
</evidence>
<organism evidence="1 2">
    <name type="scientific">Chromobacterium piscinae</name>
    <dbReference type="NCBI Taxonomy" id="686831"/>
    <lineage>
        <taxon>Bacteria</taxon>
        <taxon>Pseudomonadati</taxon>
        <taxon>Pseudomonadota</taxon>
        <taxon>Betaproteobacteria</taxon>
        <taxon>Neisseriales</taxon>
        <taxon>Chromobacteriaceae</taxon>
        <taxon>Chromobacterium</taxon>
    </lineage>
</organism>
<dbReference type="Proteomes" id="UP001438292">
    <property type="component" value="Unassembled WGS sequence"/>
</dbReference>
<dbReference type="InterPro" id="IPR059206">
    <property type="entry name" value="Sll1717-like"/>
</dbReference>
<evidence type="ECO:0000313" key="2">
    <source>
        <dbReference type="Proteomes" id="UP001438292"/>
    </source>
</evidence>
<sequence length="777" mass="88324">MDKNHLAFVAYPSRDPQLLRIMGSAIQKANAENGPIQFESWEFNDIPGVPLISPILEKIDDSIFIVADITFLNPNVVYEIGFAIGKGKRVFLTRHKHSVGDREMARRVGIFDTLGYYEYDDADALANRLTSPVEEILLSFSLKVDVQAPAYVVEPPEKGTAATMMTSRLKKARYRYRSFNPTEDSRLSAVDAIRQVAASAGVLVMLEQEQTKDWAAVHNLRALFVAGLADGMGKPLLILCPDGYDAPLDVRDEVKLYRHPDDITEHVAALVLELTDHLQQVEPPIGKVATSLQLLSFGDPTAENEMTTLGTYYMQTDQFGRALRGEVNQVVGRKGSGKTALFLQLRDRLRADKRNVMVDLKPEGYQLIKLKEDLLSYLTEGTRQHLITAFWEYLLLLEVAYKVLEKDRIIHKHNHELYEYYIDLEATYKVENFSVEGDFSERLLMLSNRIATEYRARFGDETNTKLTADDVTSLIYSHDLRSLREKLSNYLHTKQAVWILFDNLDKGWNTGGVDEIDAIVLRCLVDAGRKIERDMTKRDHIFHCIIFIRNDVYELLMKSSADYGKDMRAVLDWTDADMLREMLRLRLVSGIEDIATDVSFEQVWRDICISHYRGEESAAYMIERSLMRPRNLLKIFAHSKGFASNLSHTKIEESDIEKGLRAYSQDLLIELDHELNDVFPEVPNLLYSFLDAPSEVSAAQLREIILVGGAPDDKVDNVLSYLLYYGVIGLLTDGGVQYIFDVNYDSKMLNLRATRQGENARYVINPAFWPALGIATV</sequence>
<proteinExistence type="predicted"/>
<dbReference type="EMBL" id="JBDQQU010000004">
    <property type="protein sequence ID" value="MEO3953660.1"/>
    <property type="molecule type" value="Genomic_DNA"/>
</dbReference>
<dbReference type="NCBIfam" id="NF047389">
    <property type="entry name" value="ATPase_Sll1717"/>
    <property type="match status" value="1"/>
</dbReference>